<evidence type="ECO:0000259" key="4">
    <source>
        <dbReference type="Pfam" id="PF00263"/>
    </source>
</evidence>
<dbReference type="PANTHER" id="PTHR30332">
    <property type="entry name" value="PROBABLE GENERAL SECRETION PATHWAY PROTEIN D"/>
    <property type="match status" value="1"/>
</dbReference>
<dbReference type="Proteomes" id="UP001218231">
    <property type="component" value="Chromosome"/>
</dbReference>
<protein>
    <submittedName>
        <fullName evidence="6">Type II and III secretion system protein family protein</fullName>
    </submittedName>
</protein>
<feature type="compositionally biased region" description="Low complexity" evidence="2">
    <location>
        <begin position="44"/>
        <end position="63"/>
    </location>
</feature>
<dbReference type="Pfam" id="PF13629">
    <property type="entry name" value="T2SS-T3SS_pil_N"/>
    <property type="match status" value="1"/>
</dbReference>
<dbReference type="RefSeq" id="WP_273618383.1">
    <property type="nucleotide sequence ID" value="NZ_CP117417.1"/>
</dbReference>
<accession>A0ABY7TXN9</accession>
<keyword evidence="7" id="KW-1185">Reference proteome</keyword>
<organism evidence="6 7">
    <name type="scientific">Novosphingobium humi</name>
    <dbReference type="NCBI Taxonomy" id="2282397"/>
    <lineage>
        <taxon>Bacteria</taxon>
        <taxon>Pseudomonadati</taxon>
        <taxon>Pseudomonadota</taxon>
        <taxon>Alphaproteobacteria</taxon>
        <taxon>Sphingomonadales</taxon>
        <taxon>Sphingomonadaceae</taxon>
        <taxon>Novosphingobium</taxon>
    </lineage>
</organism>
<dbReference type="PANTHER" id="PTHR30332:SF17">
    <property type="entry name" value="TYPE IV PILIATION SYSTEM PROTEIN DR_0774-RELATED"/>
    <property type="match status" value="1"/>
</dbReference>
<feature type="domain" description="Type II/III secretion system secretin-like" evidence="4">
    <location>
        <begin position="326"/>
        <end position="485"/>
    </location>
</feature>
<feature type="domain" description="Pilus formation protein N-terminal" evidence="5">
    <location>
        <begin position="86"/>
        <end position="156"/>
    </location>
</feature>
<evidence type="ECO:0000256" key="2">
    <source>
        <dbReference type="SAM" id="MobiDB-lite"/>
    </source>
</evidence>
<dbReference type="PRINTS" id="PR00811">
    <property type="entry name" value="BCTERIALGSPD"/>
</dbReference>
<sequence>MQHRLTLRLSRPLAAIALASVGVTALAPAALYAGPAHAAKKAGPRTASRAKAAAKPAKAPANRPSHETSRETAVRAYAPVAISGPSAAMAVALGRGQLVSLPSAMKDVFVADDKIADVQVKSNNQLYVYGRSAGETTIYASNAAGQVIWSTNVRVASNIDSVDQMLRVAMPESHINVATLSAGTYLLTGTVAAPEDAAEAQRLVTAYLGKEANVITRLKTATPLQVNLQVRIAEVSRSLAKQIGVNLTSIANAGNGFQFGISQGRSAASTYVPGSPMGVGGKTTYTDSTGATQNGTSIAALSTATTLAGAGTLFGLNILGTLDAGEQIGLVTTLAQPNLTAISGETGEFLAGGEFPIPISSGLGTVSIEYKKYGVSLSFTPTVLSDGRISMRVRPEVSELSSQGAVTLNGYSIPALSTRRTETSVELGSGQSMMIGGLLQNKASNTIQKMPGAGDLPILGALFKSTSFIKGETELVIVITPYLVKPVNDGDIKLPTDGMQTANDIQQVAAHMLSDGKSGVDRAKPSLKPAETDGTAPKKVGAAQEQRNDPPKAGARAVATEAAQPGFSLN</sequence>
<reference evidence="6 7" key="1">
    <citation type="submission" date="2023-02" db="EMBL/GenBank/DDBJ databases">
        <title>Genome sequence of Novosphingobium humi KACC 19094.</title>
        <authorList>
            <person name="Kim S."/>
            <person name="Heo J."/>
            <person name="Kwon S.-W."/>
        </authorList>
    </citation>
    <scope>NUCLEOTIDE SEQUENCE [LARGE SCALE GENOMIC DNA]</scope>
    <source>
        <strain evidence="6 7">KACC 19094</strain>
    </source>
</reference>
<evidence type="ECO:0000313" key="7">
    <source>
        <dbReference type="Proteomes" id="UP001218231"/>
    </source>
</evidence>
<gene>
    <name evidence="6" type="ORF">PQ457_03425</name>
</gene>
<evidence type="ECO:0000259" key="5">
    <source>
        <dbReference type="Pfam" id="PF13629"/>
    </source>
</evidence>
<proteinExistence type="inferred from homology"/>
<dbReference type="InterPro" id="IPR032789">
    <property type="entry name" value="T2SS-T3SS_pil_N"/>
</dbReference>
<feature type="region of interest" description="Disordered" evidence="2">
    <location>
        <begin position="516"/>
        <end position="570"/>
    </location>
</feature>
<comment type="similarity">
    <text evidence="1">Belongs to the bacterial secretin family.</text>
</comment>
<keyword evidence="3" id="KW-0732">Signal</keyword>
<feature type="region of interest" description="Disordered" evidence="2">
    <location>
        <begin position="42"/>
        <end position="71"/>
    </location>
</feature>
<evidence type="ECO:0000313" key="6">
    <source>
        <dbReference type="EMBL" id="WCT78037.1"/>
    </source>
</evidence>
<feature type="signal peptide" evidence="3">
    <location>
        <begin position="1"/>
        <end position="38"/>
    </location>
</feature>
<dbReference type="InterPro" id="IPR050810">
    <property type="entry name" value="Bact_Secretion_Sys_Channel"/>
</dbReference>
<feature type="chain" id="PRO_5046644294" evidence="3">
    <location>
        <begin position="39"/>
        <end position="570"/>
    </location>
</feature>
<dbReference type="Pfam" id="PF00263">
    <property type="entry name" value="Secretin"/>
    <property type="match status" value="1"/>
</dbReference>
<dbReference type="EMBL" id="CP117417">
    <property type="protein sequence ID" value="WCT78037.1"/>
    <property type="molecule type" value="Genomic_DNA"/>
</dbReference>
<dbReference type="InterPro" id="IPR001775">
    <property type="entry name" value="GspD/PilQ"/>
</dbReference>
<evidence type="ECO:0000256" key="3">
    <source>
        <dbReference type="SAM" id="SignalP"/>
    </source>
</evidence>
<name>A0ABY7TXN9_9SPHN</name>
<dbReference type="InterPro" id="IPR004846">
    <property type="entry name" value="T2SS/T3SS_dom"/>
</dbReference>
<evidence type="ECO:0000256" key="1">
    <source>
        <dbReference type="RuleBase" id="RU004003"/>
    </source>
</evidence>